<dbReference type="EMBL" id="PSQE01000005">
    <property type="protein sequence ID" value="RHN56552.1"/>
    <property type="molecule type" value="Genomic_DNA"/>
</dbReference>
<dbReference type="Gramene" id="rna31968">
    <property type="protein sequence ID" value="RHN56552.1"/>
    <property type="gene ID" value="gene31968"/>
</dbReference>
<dbReference type="InterPro" id="IPR052343">
    <property type="entry name" value="Retrotransposon-Effector_Assoc"/>
</dbReference>
<proteinExistence type="predicted"/>
<feature type="domain" description="Reverse transcriptase" evidence="1">
    <location>
        <begin position="6"/>
        <end position="164"/>
    </location>
</feature>
<dbReference type="InterPro" id="IPR000477">
    <property type="entry name" value="RT_dom"/>
</dbReference>
<keyword evidence="2" id="KW-0808">Transferase</keyword>
<evidence type="ECO:0000313" key="2">
    <source>
        <dbReference type="EMBL" id="RHN56552.1"/>
    </source>
</evidence>
<keyword evidence="2" id="KW-0695">RNA-directed DNA polymerase</keyword>
<accession>A0A396HT90</accession>
<dbReference type="Pfam" id="PF00078">
    <property type="entry name" value="RVT_1"/>
    <property type="match status" value="1"/>
</dbReference>
<dbReference type="EC" id="2.7.7.49" evidence="2"/>
<organism evidence="2">
    <name type="scientific">Medicago truncatula</name>
    <name type="common">Barrel medic</name>
    <name type="synonym">Medicago tribuloides</name>
    <dbReference type="NCBI Taxonomy" id="3880"/>
    <lineage>
        <taxon>Eukaryota</taxon>
        <taxon>Viridiplantae</taxon>
        <taxon>Streptophyta</taxon>
        <taxon>Embryophyta</taxon>
        <taxon>Tracheophyta</taxon>
        <taxon>Spermatophyta</taxon>
        <taxon>Magnoliopsida</taxon>
        <taxon>eudicotyledons</taxon>
        <taxon>Gunneridae</taxon>
        <taxon>Pentapetalae</taxon>
        <taxon>rosids</taxon>
        <taxon>fabids</taxon>
        <taxon>Fabales</taxon>
        <taxon>Fabaceae</taxon>
        <taxon>Papilionoideae</taxon>
        <taxon>50 kb inversion clade</taxon>
        <taxon>NPAAA clade</taxon>
        <taxon>Hologalegina</taxon>
        <taxon>IRL clade</taxon>
        <taxon>Trifolieae</taxon>
        <taxon>Medicago</taxon>
    </lineage>
</organism>
<dbReference type="PANTHER" id="PTHR46890">
    <property type="entry name" value="NON-LTR RETROLELEMENT REVERSE TRANSCRIPTASE-LIKE PROTEIN-RELATED"/>
    <property type="match status" value="1"/>
</dbReference>
<comment type="caution">
    <text evidence="2">The sequence shown here is derived from an EMBL/GenBank/DDBJ whole genome shotgun (WGS) entry which is preliminary data.</text>
</comment>
<name>A0A396HT90_MEDTR</name>
<sequence length="164" mass="18865">MRFVTEFHRNGKLVKGINTTFIVLIPKVDNPQRLNEFRPISLVGSMYKIIAKLLANRLRLVIGSVISETQSAFIKNRQILDGILIANEVVDEAKKFKKDLMLFKVDFEKAYDSVEWDYLDSVMERMSFPVLWRKWIRECVGTATASVLVNGSPTDEFQLHSGLR</sequence>
<dbReference type="GO" id="GO:0003964">
    <property type="term" value="F:RNA-directed DNA polymerase activity"/>
    <property type="evidence" value="ECO:0007669"/>
    <property type="project" value="UniProtKB-KW"/>
</dbReference>
<dbReference type="PANTHER" id="PTHR46890:SF48">
    <property type="entry name" value="RNA-DIRECTED DNA POLYMERASE"/>
    <property type="match status" value="1"/>
</dbReference>
<gene>
    <name evidence="2" type="ORF">MtrunA17_Chr5g0430681</name>
</gene>
<reference evidence="2" key="1">
    <citation type="journal article" date="2018" name="Nat. Plants">
        <title>Whole-genome landscape of Medicago truncatula symbiotic genes.</title>
        <authorList>
            <person name="Pecrix Y."/>
            <person name="Gamas P."/>
            <person name="Carrere S."/>
        </authorList>
    </citation>
    <scope>NUCLEOTIDE SEQUENCE</scope>
    <source>
        <tissue evidence="2">Leaves</tissue>
    </source>
</reference>
<protein>
    <submittedName>
        <fullName evidence="2">Putative RNA-directed DNA polymerase</fullName>
        <ecNumber evidence="2">2.7.7.49</ecNumber>
    </submittedName>
</protein>
<dbReference type="Proteomes" id="UP000265566">
    <property type="component" value="Chromosome 5"/>
</dbReference>
<evidence type="ECO:0000259" key="1">
    <source>
        <dbReference type="PROSITE" id="PS50878"/>
    </source>
</evidence>
<dbReference type="AlphaFoldDB" id="A0A396HT90"/>
<dbReference type="PROSITE" id="PS50878">
    <property type="entry name" value="RT_POL"/>
    <property type="match status" value="1"/>
</dbReference>
<keyword evidence="2" id="KW-0548">Nucleotidyltransferase</keyword>
<dbReference type="CDD" id="cd01650">
    <property type="entry name" value="RT_nLTR_like"/>
    <property type="match status" value="1"/>
</dbReference>